<organism evidence="1">
    <name type="scientific">Siphoviridae sp. ctHip2</name>
    <dbReference type="NCBI Taxonomy" id="2827830"/>
    <lineage>
        <taxon>Viruses</taxon>
        <taxon>Duplodnaviria</taxon>
        <taxon>Heunggongvirae</taxon>
        <taxon>Uroviricota</taxon>
        <taxon>Caudoviricetes</taxon>
    </lineage>
</organism>
<accession>A0A8S5RVE3</accession>
<protein>
    <submittedName>
        <fullName evidence="1">Uncharacterized protein</fullName>
    </submittedName>
</protein>
<sequence>MIEFLVDKFSIFTLAYIIFSQAPIVNKFQWARFLK</sequence>
<dbReference type="EMBL" id="BK032497">
    <property type="protein sequence ID" value="DAF42725.1"/>
    <property type="molecule type" value="Genomic_DNA"/>
</dbReference>
<proteinExistence type="predicted"/>
<name>A0A8S5RVE3_9CAUD</name>
<evidence type="ECO:0000313" key="1">
    <source>
        <dbReference type="EMBL" id="DAF42725.1"/>
    </source>
</evidence>
<reference evidence="1" key="1">
    <citation type="journal article" date="2021" name="Proc. Natl. Acad. Sci. U.S.A.">
        <title>A Catalog of Tens of Thousands of Viruses from Human Metagenomes Reveals Hidden Associations with Chronic Diseases.</title>
        <authorList>
            <person name="Tisza M.J."/>
            <person name="Buck C.B."/>
        </authorList>
    </citation>
    <scope>NUCLEOTIDE SEQUENCE</scope>
    <source>
        <strain evidence="1">CtHip2</strain>
    </source>
</reference>